<keyword evidence="1" id="KW-1185">Reference proteome</keyword>
<dbReference type="WBParaSite" id="Hba_18417">
    <property type="protein sequence ID" value="Hba_18417"/>
    <property type="gene ID" value="Hba_18417"/>
</dbReference>
<name>A0A1I7XM79_HETBA</name>
<reference evidence="2" key="1">
    <citation type="submission" date="2016-11" db="UniProtKB">
        <authorList>
            <consortium name="WormBaseParasite"/>
        </authorList>
    </citation>
    <scope>IDENTIFICATION</scope>
</reference>
<accession>A0A1I7XM79</accession>
<evidence type="ECO:0000313" key="1">
    <source>
        <dbReference type="Proteomes" id="UP000095283"/>
    </source>
</evidence>
<dbReference type="Proteomes" id="UP000095283">
    <property type="component" value="Unplaced"/>
</dbReference>
<dbReference type="AlphaFoldDB" id="A0A1I7XM79"/>
<organism evidence="1 2">
    <name type="scientific">Heterorhabditis bacteriophora</name>
    <name type="common">Entomopathogenic nematode worm</name>
    <dbReference type="NCBI Taxonomy" id="37862"/>
    <lineage>
        <taxon>Eukaryota</taxon>
        <taxon>Metazoa</taxon>
        <taxon>Ecdysozoa</taxon>
        <taxon>Nematoda</taxon>
        <taxon>Chromadorea</taxon>
        <taxon>Rhabditida</taxon>
        <taxon>Rhabditina</taxon>
        <taxon>Rhabditomorpha</taxon>
        <taxon>Strongyloidea</taxon>
        <taxon>Heterorhabditidae</taxon>
        <taxon>Heterorhabditis</taxon>
    </lineage>
</organism>
<evidence type="ECO:0000313" key="2">
    <source>
        <dbReference type="WBParaSite" id="Hba_18417"/>
    </source>
</evidence>
<protein>
    <submittedName>
        <fullName evidence="2">Uncharacterized protein</fullName>
    </submittedName>
</protein>
<proteinExistence type="predicted"/>
<sequence length="98" mass="11325">MTFRGCYDKIFDTANPSTLQPPDHSFCTMGETTERYEYKTEIVVLQSDVVIDYTSATNYIRSLHLGKLVINVKQYLEVNVILRLIEVFLIQCDLDIIT</sequence>